<evidence type="ECO:0000256" key="2">
    <source>
        <dbReference type="ARBA" id="ARBA00022806"/>
    </source>
</evidence>
<protein>
    <recommendedName>
        <fullName evidence="4">PD-(D/E)XK endonuclease-like domain-containing protein</fullName>
    </recommendedName>
</protein>
<dbReference type="InterPro" id="IPR011335">
    <property type="entry name" value="Restrct_endonuc-II-like"/>
</dbReference>
<dbReference type="Proteomes" id="UP000010301">
    <property type="component" value="Unassembled WGS sequence"/>
</dbReference>
<dbReference type="HOGENOM" id="CLU_049030_0_0_11"/>
<keyword evidence="3" id="KW-0234">DNA repair</keyword>
<dbReference type="EMBL" id="ACFG01000030">
    <property type="protein sequence ID" value="EEH64072.1"/>
    <property type="molecule type" value="Genomic_DNA"/>
</dbReference>
<reference evidence="5 6" key="1">
    <citation type="submission" date="2009-01" db="EMBL/GenBank/DDBJ databases">
        <authorList>
            <person name="Qin X."/>
            <person name="Bachman B."/>
            <person name="Battles P."/>
            <person name="Bell A."/>
            <person name="Bess C."/>
            <person name="Bickham C."/>
            <person name="Chaboub L."/>
            <person name="Chen D."/>
            <person name="Coyle M."/>
            <person name="Deiros D.R."/>
            <person name="Dinh H."/>
            <person name="Forbes L."/>
            <person name="Fowler G."/>
            <person name="Francisco L."/>
            <person name="Fu Q."/>
            <person name="Gubbala S."/>
            <person name="Hale W."/>
            <person name="Han Y."/>
            <person name="Hemphill L."/>
            <person name="Highlander S.K."/>
            <person name="Hirani K."/>
            <person name="Hogues M."/>
            <person name="Jackson L."/>
            <person name="Jakkamsetti A."/>
            <person name="Javaid M."/>
            <person name="Jiang H."/>
            <person name="Korchina V."/>
            <person name="Kovar C."/>
            <person name="Lara F."/>
            <person name="Lee S."/>
            <person name="Mata R."/>
            <person name="Mathew T."/>
            <person name="Moen C."/>
            <person name="Morales K."/>
            <person name="Munidasa M."/>
            <person name="Nazareth L."/>
            <person name="Ngo R."/>
            <person name="Nguyen L."/>
            <person name="Okwuonu G."/>
            <person name="Ongeri F."/>
            <person name="Patil S."/>
            <person name="Petrosino J."/>
            <person name="Pham C."/>
            <person name="Pham P."/>
            <person name="Pu L.-L."/>
            <person name="Puazo M."/>
            <person name="Raj R."/>
            <person name="Reid J."/>
            <person name="Rouhana J."/>
            <person name="Saada N."/>
            <person name="Shang Y."/>
            <person name="Simmons D."/>
            <person name="Thornton R."/>
            <person name="Warren J."/>
            <person name="Weissenberger G."/>
            <person name="Zhang J."/>
            <person name="Zhang L."/>
            <person name="Zhou C."/>
            <person name="Zhu D."/>
            <person name="Muzny D."/>
            <person name="Worley K."/>
            <person name="Gibbs R."/>
        </authorList>
    </citation>
    <scope>NUCLEOTIDE SEQUENCE [LARGE SCALE GENOMIC DNA]</scope>
    <source>
        <strain evidence="5 6">DSM 15436</strain>
    </source>
</reference>
<evidence type="ECO:0000256" key="1">
    <source>
        <dbReference type="ARBA" id="ARBA00022763"/>
    </source>
</evidence>
<evidence type="ECO:0000256" key="3">
    <source>
        <dbReference type="ARBA" id="ARBA00023204"/>
    </source>
</evidence>
<dbReference type="STRING" id="525245.HMPREF0044_1091"/>
<dbReference type="AlphaFoldDB" id="C0W0L3"/>
<keyword evidence="2" id="KW-0347">Helicase</keyword>
<dbReference type="InterPro" id="IPR011604">
    <property type="entry name" value="PDDEXK-like_dom_sf"/>
</dbReference>
<gene>
    <name evidence="5" type="ORF">HMPREF0044_1091</name>
</gene>
<name>C0W0L3_9ACTO</name>
<sequence>MSESQATRRKALSATSTSTWKQCQLKFRLIYLDGFREPPNPVTTRGTLVHAVLEHIYDYQAGMRNLETAKSLTAAQYQEMFAKDPEFQAMFTEESALNQWLAEVNSLVESYFQMENPQRLEPYARELLVDAETSSGIAIRGFIDRIDKAPNGAIRIVDYKTGKSPRPQYMEDKLHQMRFYSLLMRQAGRGVPARTQLVFLGDGKTLTFDPQPEQVDAFEHYLTQIWQQIEHACNTGNFYPRKQPLCNWCGVKEMCPVFGNTVPDIPEGAVEQLLTIHNAPA</sequence>
<evidence type="ECO:0000259" key="4">
    <source>
        <dbReference type="Pfam" id="PF12705"/>
    </source>
</evidence>
<dbReference type="GO" id="GO:0004386">
    <property type="term" value="F:helicase activity"/>
    <property type="evidence" value="ECO:0007669"/>
    <property type="project" value="UniProtKB-KW"/>
</dbReference>
<dbReference type="Gene3D" id="3.90.320.10">
    <property type="match status" value="1"/>
</dbReference>
<accession>C0W0L3</accession>
<keyword evidence="2" id="KW-0067">ATP-binding</keyword>
<feature type="domain" description="PD-(D/E)XK endonuclease-like" evidence="4">
    <location>
        <begin position="12"/>
        <end position="256"/>
    </location>
</feature>
<keyword evidence="1" id="KW-0227">DNA damage</keyword>
<keyword evidence="6" id="KW-1185">Reference proteome</keyword>
<keyword evidence="2" id="KW-0378">Hydrolase</keyword>
<dbReference type="OrthoDB" id="9791397at2"/>
<proteinExistence type="predicted"/>
<dbReference type="InterPro" id="IPR038726">
    <property type="entry name" value="PDDEXK_AddAB-type"/>
</dbReference>
<dbReference type="GO" id="GO:0006281">
    <property type="term" value="P:DNA repair"/>
    <property type="evidence" value="ECO:0007669"/>
    <property type="project" value="UniProtKB-KW"/>
</dbReference>
<keyword evidence="2" id="KW-0547">Nucleotide-binding</keyword>
<dbReference type="RefSeq" id="WP_006546863.1">
    <property type="nucleotide sequence ID" value="NZ_DS999543.1"/>
</dbReference>
<dbReference type="SUPFAM" id="SSF52980">
    <property type="entry name" value="Restriction endonuclease-like"/>
    <property type="match status" value="1"/>
</dbReference>
<evidence type="ECO:0000313" key="6">
    <source>
        <dbReference type="Proteomes" id="UP000010301"/>
    </source>
</evidence>
<organism evidence="5 6">
    <name type="scientific">Gleimia coleocanis DSM 15436</name>
    <dbReference type="NCBI Taxonomy" id="525245"/>
    <lineage>
        <taxon>Bacteria</taxon>
        <taxon>Bacillati</taxon>
        <taxon>Actinomycetota</taxon>
        <taxon>Actinomycetes</taxon>
        <taxon>Actinomycetales</taxon>
        <taxon>Actinomycetaceae</taxon>
        <taxon>Gleimia</taxon>
    </lineage>
</organism>
<dbReference type="Pfam" id="PF12705">
    <property type="entry name" value="PDDEXK_1"/>
    <property type="match status" value="1"/>
</dbReference>
<dbReference type="eggNOG" id="COG2887">
    <property type="taxonomic scope" value="Bacteria"/>
</dbReference>
<evidence type="ECO:0000313" key="5">
    <source>
        <dbReference type="EMBL" id="EEH64072.1"/>
    </source>
</evidence>
<comment type="caution">
    <text evidence="5">The sequence shown here is derived from an EMBL/GenBank/DDBJ whole genome shotgun (WGS) entry which is preliminary data.</text>
</comment>